<dbReference type="GO" id="GO:0005524">
    <property type="term" value="F:ATP binding"/>
    <property type="evidence" value="ECO:0007669"/>
    <property type="project" value="UniProtKB-KW"/>
</dbReference>
<dbReference type="SUPFAM" id="SSF52540">
    <property type="entry name" value="P-loop containing nucleoside triphosphate hydrolases"/>
    <property type="match status" value="1"/>
</dbReference>
<dbReference type="Gene3D" id="3.40.50.300">
    <property type="entry name" value="P-loop containing nucleotide triphosphate hydrolases"/>
    <property type="match status" value="1"/>
</dbReference>
<evidence type="ECO:0000256" key="1">
    <source>
        <dbReference type="ARBA" id="ARBA00006611"/>
    </source>
</evidence>
<dbReference type="EMBL" id="MHLB01000032">
    <property type="protein sequence ID" value="OGZ01741.1"/>
    <property type="molecule type" value="Genomic_DNA"/>
</dbReference>
<gene>
    <name evidence="5" type="ORF">A2946_01900</name>
</gene>
<dbReference type="CDD" id="cd01129">
    <property type="entry name" value="PulE-GspE-like"/>
    <property type="match status" value="1"/>
</dbReference>
<dbReference type="InterPro" id="IPR027417">
    <property type="entry name" value="P-loop_NTPase"/>
</dbReference>
<evidence type="ECO:0000259" key="4">
    <source>
        <dbReference type="Pfam" id="PF00437"/>
    </source>
</evidence>
<proteinExistence type="inferred from homology"/>
<dbReference type="Pfam" id="PF00437">
    <property type="entry name" value="T2SSE"/>
    <property type="match status" value="1"/>
</dbReference>
<dbReference type="Gene3D" id="3.30.450.90">
    <property type="match status" value="1"/>
</dbReference>
<dbReference type="InterPro" id="IPR001482">
    <property type="entry name" value="T2SS/T4SS_dom"/>
</dbReference>
<evidence type="ECO:0000313" key="5">
    <source>
        <dbReference type="EMBL" id="OGZ01741.1"/>
    </source>
</evidence>
<name>A0A1G2CM74_9BACT</name>
<evidence type="ECO:0000313" key="6">
    <source>
        <dbReference type="Proteomes" id="UP000178348"/>
    </source>
</evidence>
<comment type="caution">
    <text evidence="5">The sequence shown here is derived from an EMBL/GenBank/DDBJ whole genome shotgun (WGS) entry which is preliminary data.</text>
</comment>
<keyword evidence="2" id="KW-0547">Nucleotide-binding</keyword>
<reference evidence="5 6" key="1">
    <citation type="journal article" date="2016" name="Nat. Commun.">
        <title>Thousands of microbial genomes shed light on interconnected biogeochemical processes in an aquifer system.</title>
        <authorList>
            <person name="Anantharaman K."/>
            <person name="Brown C.T."/>
            <person name="Hug L.A."/>
            <person name="Sharon I."/>
            <person name="Castelle C.J."/>
            <person name="Probst A.J."/>
            <person name="Thomas B.C."/>
            <person name="Singh A."/>
            <person name="Wilkins M.J."/>
            <person name="Karaoz U."/>
            <person name="Brodie E.L."/>
            <person name="Williams K.H."/>
            <person name="Hubbard S.S."/>
            <person name="Banfield J.F."/>
        </authorList>
    </citation>
    <scope>NUCLEOTIDE SEQUENCE [LARGE SCALE GENOMIC DNA]</scope>
</reference>
<dbReference type="GO" id="GO:0005886">
    <property type="term" value="C:plasma membrane"/>
    <property type="evidence" value="ECO:0007669"/>
    <property type="project" value="TreeGrafter"/>
</dbReference>
<evidence type="ECO:0000256" key="3">
    <source>
        <dbReference type="ARBA" id="ARBA00022840"/>
    </source>
</evidence>
<dbReference type="Proteomes" id="UP000178348">
    <property type="component" value="Unassembled WGS sequence"/>
</dbReference>
<protein>
    <recommendedName>
        <fullName evidence="4">Bacterial type II secretion system protein E domain-containing protein</fullName>
    </recommendedName>
</protein>
<keyword evidence="3" id="KW-0067">ATP-binding</keyword>
<dbReference type="FunFam" id="3.40.50.300:FF:000398">
    <property type="entry name" value="Type IV pilus assembly ATPase PilB"/>
    <property type="match status" value="1"/>
</dbReference>
<dbReference type="AlphaFoldDB" id="A0A1G2CM74"/>
<comment type="similarity">
    <text evidence="1">Belongs to the GSP E family.</text>
</comment>
<accession>A0A1G2CM74</accession>
<organism evidence="5 6">
    <name type="scientific">Candidatus Liptonbacteria bacterium RIFCSPLOWO2_01_FULL_53_13</name>
    <dbReference type="NCBI Taxonomy" id="1798651"/>
    <lineage>
        <taxon>Bacteria</taxon>
        <taxon>Candidatus Liptoniibacteriota</taxon>
    </lineage>
</organism>
<feature type="domain" description="Bacterial type II secretion system protein E" evidence="4">
    <location>
        <begin position="21"/>
        <end position="410"/>
    </location>
</feature>
<dbReference type="PANTHER" id="PTHR30258">
    <property type="entry name" value="TYPE II SECRETION SYSTEM PROTEIN GSPE-RELATED"/>
    <property type="match status" value="1"/>
</dbReference>
<dbReference type="GO" id="GO:0016887">
    <property type="term" value="F:ATP hydrolysis activity"/>
    <property type="evidence" value="ECO:0007669"/>
    <property type="project" value="TreeGrafter"/>
</dbReference>
<sequence length="414" mass="45931">MRDGKTIKAAIERQLLQSVETISIVKLVDLFVEFAFVTRSSDIHLEPTRDAVRARFRVDGILKDIFDKVKFSKELHHEIISRIKVLSGLRTDEHFAPQDGRFRVKMEDGQDVDVRVSIMPTYYGENAVMRLLAETRAFSLQDLGFFPNDLLRVENAMKKSYGMILANGPTGSGKTTTLYTILKTLNSPEVEIITIEDPIEYSLDGTTQIQTNTQAGLTFATGLRSILRQDPNIIMVGEIRDQETAGIAVNAALTGHLVLSTLHTNDSATTFPRLIDMGVPPFLVASTINVAMGQRLVRKLCDACKKERTLSPEEIKSMTEALPDAEKYVDGKPQTFFSAVACAACAAGYVGRIGVREVLEVNMEIQQLIMNRASASQIKEAAMRNGMTTMVQDGFLKAMQGITTIEEVLRIIHE</sequence>
<dbReference type="PANTHER" id="PTHR30258:SF3">
    <property type="entry name" value="SLL1921 PROTEIN"/>
    <property type="match status" value="1"/>
</dbReference>
<evidence type="ECO:0000256" key="2">
    <source>
        <dbReference type="ARBA" id="ARBA00022741"/>
    </source>
</evidence>